<keyword evidence="1" id="KW-0472">Membrane</keyword>
<organism evidence="2 4">
    <name type="scientific">Rotaria magnacalcarata</name>
    <dbReference type="NCBI Taxonomy" id="392030"/>
    <lineage>
        <taxon>Eukaryota</taxon>
        <taxon>Metazoa</taxon>
        <taxon>Spiralia</taxon>
        <taxon>Gnathifera</taxon>
        <taxon>Rotifera</taxon>
        <taxon>Eurotatoria</taxon>
        <taxon>Bdelloidea</taxon>
        <taxon>Philodinida</taxon>
        <taxon>Philodinidae</taxon>
        <taxon>Rotaria</taxon>
    </lineage>
</organism>
<dbReference type="EMBL" id="CAJOBH010192567">
    <property type="protein sequence ID" value="CAF4967651.1"/>
    <property type="molecule type" value="Genomic_DNA"/>
</dbReference>
<comment type="caution">
    <text evidence="2">The sequence shown here is derived from an EMBL/GenBank/DDBJ whole genome shotgun (WGS) entry which is preliminary data.</text>
</comment>
<proteinExistence type="predicted"/>
<dbReference type="Proteomes" id="UP000663855">
    <property type="component" value="Unassembled WGS sequence"/>
</dbReference>
<evidence type="ECO:0000313" key="3">
    <source>
        <dbReference type="EMBL" id="CAF4967651.1"/>
    </source>
</evidence>
<dbReference type="Proteomes" id="UP000681967">
    <property type="component" value="Unassembled WGS sequence"/>
</dbReference>
<keyword evidence="1" id="KW-0812">Transmembrane</keyword>
<keyword evidence="1" id="KW-1133">Transmembrane helix</keyword>
<evidence type="ECO:0000256" key="1">
    <source>
        <dbReference type="SAM" id="Phobius"/>
    </source>
</evidence>
<name>A0A815BQW5_9BILA</name>
<reference evidence="2" key="1">
    <citation type="submission" date="2021-02" db="EMBL/GenBank/DDBJ databases">
        <authorList>
            <person name="Nowell W R."/>
        </authorList>
    </citation>
    <scope>NUCLEOTIDE SEQUENCE</scope>
</reference>
<protein>
    <submittedName>
        <fullName evidence="2">Uncharacterized protein</fullName>
    </submittedName>
</protein>
<evidence type="ECO:0000313" key="2">
    <source>
        <dbReference type="EMBL" id="CAF1276893.1"/>
    </source>
</evidence>
<evidence type="ECO:0000313" key="4">
    <source>
        <dbReference type="Proteomes" id="UP000663855"/>
    </source>
</evidence>
<feature type="transmembrane region" description="Helical" evidence="1">
    <location>
        <begin position="46"/>
        <end position="65"/>
    </location>
</feature>
<accession>A0A815BQW5</accession>
<dbReference type="AlphaFoldDB" id="A0A815BQW5"/>
<gene>
    <name evidence="3" type="ORF">BYL167_LOCUS54489</name>
    <name evidence="2" type="ORF">CJN711_LOCUS15769</name>
</gene>
<sequence>MNTNNSISTDIVISTTTTKISTSPDGSQTVSTDATNNDQLRNVLNYAIPFSVFTIFLFIAFVLAFRHRHRISDKWHSLKKMKNTNPKFLQDTGLRRDSEYESYNHDHIKSPLDSLENPVNTERQYRLSTIN</sequence>
<dbReference type="EMBL" id="CAJNOV010007328">
    <property type="protein sequence ID" value="CAF1276893.1"/>
    <property type="molecule type" value="Genomic_DNA"/>
</dbReference>